<dbReference type="Proteomes" id="UP000255355">
    <property type="component" value="Unassembled WGS sequence"/>
</dbReference>
<organism evidence="1 2">
    <name type="scientific">Nocardia mexicana</name>
    <dbReference type="NCBI Taxonomy" id="279262"/>
    <lineage>
        <taxon>Bacteria</taxon>
        <taxon>Bacillati</taxon>
        <taxon>Actinomycetota</taxon>
        <taxon>Actinomycetes</taxon>
        <taxon>Mycobacteriales</taxon>
        <taxon>Nocardiaceae</taxon>
        <taxon>Nocardia</taxon>
    </lineage>
</organism>
<name>A0A370HEG3_9NOCA</name>
<sequence length="31" mass="3663">MVGAILLERRIRRRRMPRSAERDADIVGVRN</sequence>
<gene>
    <name evidence="1" type="ORF">DFR68_101235</name>
</gene>
<accession>A0A370HEG3</accession>
<dbReference type="AlphaFoldDB" id="A0A370HEG3"/>
<comment type="caution">
    <text evidence="1">The sequence shown here is derived from an EMBL/GenBank/DDBJ whole genome shotgun (WGS) entry which is preliminary data.</text>
</comment>
<dbReference type="EMBL" id="QQAZ01000001">
    <property type="protein sequence ID" value="RDI55402.1"/>
    <property type="molecule type" value="Genomic_DNA"/>
</dbReference>
<keyword evidence="2" id="KW-1185">Reference proteome</keyword>
<protein>
    <submittedName>
        <fullName evidence="1">Uncharacterized protein</fullName>
    </submittedName>
</protein>
<reference evidence="1 2" key="1">
    <citation type="submission" date="2018-07" db="EMBL/GenBank/DDBJ databases">
        <title>Genomic Encyclopedia of Type Strains, Phase IV (KMG-IV): sequencing the most valuable type-strain genomes for metagenomic binning, comparative biology and taxonomic classification.</title>
        <authorList>
            <person name="Goeker M."/>
        </authorList>
    </citation>
    <scope>NUCLEOTIDE SEQUENCE [LARGE SCALE GENOMIC DNA]</scope>
    <source>
        <strain evidence="1 2">DSM 44952</strain>
    </source>
</reference>
<proteinExistence type="predicted"/>
<evidence type="ECO:0000313" key="1">
    <source>
        <dbReference type="EMBL" id="RDI55402.1"/>
    </source>
</evidence>
<dbReference type="STRING" id="1210089.GCA_001613165_08128"/>
<evidence type="ECO:0000313" key="2">
    <source>
        <dbReference type="Proteomes" id="UP000255355"/>
    </source>
</evidence>